<accession>A0ABQ1KZH8</accession>
<dbReference type="InterPro" id="IPR022641">
    <property type="entry name" value="CheR_N"/>
</dbReference>
<evidence type="ECO:0000256" key="4">
    <source>
        <dbReference type="ARBA" id="ARBA00022691"/>
    </source>
</evidence>
<dbReference type="EMBL" id="BMFC01000010">
    <property type="protein sequence ID" value="GGC14400.1"/>
    <property type="molecule type" value="Genomic_DNA"/>
</dbReference>
<dbReference type="RefSeq" id="WP_188483210.1">
    <property type="nucleotide sequence ID" value="NZ_BMFC01000010.1"/>
</dbReference>
<dbReference type="InterPro" id="IPR050903">
    <property type="entry name" value="Bact_Chemotaxis_MeTrfase"/>
</dbReference>
<dbReference type="PANTHER" id="PTHR24422">
    <property type="entry name" value="CHEMOTAXIS PROTEIN METHYLTRANSFERASE"/>
    <property type="match status" value="1"/>
</dbReference>
<keyword evidence="2 5" id="KW-0489">Methyltransferase</keyword>
<dbReference type="InterPro" id="IPR000780">
    <property type="entry name" value="CheR_MeTrfase"/>
</dbReference>
<dbReference type="Gene3D" id="1.10.155.10">
    <property type="entry name" value="Chemotaxis receptor methyltransferase CheR, N-terminal domain"/>
    <property type="match status" value="1"/>
</dbReference>
<keyword evidence="4 5" id="KW-0949">S-adenosyl-L-methionine</keyword>
<comment type="function">
    <text evidence="5">Methylation of the membrane-bound methyl-accepting chemotaxis proteins (MCP) to form gamma-glutamyl methyl ester residues in MCP.</text>
</comment>
<comment type="catalytic activity">
    <reaction evidence="1 5">
        <text>L-glutamyl-[protein] + S-adenosyl-L-methionine = [protein]-L-glutamate 5-O-methyl ester + S-adenosyl-L-homocysteine</text>
        <dbReference type="Rhea" id="RHEA:24452"/>
        <dbReference type="Rhea" id="RHEA-COMP:10208"/>
        <dbReference type="Rhea" id="RHEA-COMP:10311"/>
        <dbReference type="ChEBI" id="CHEBI:29973"/>
        <dbReference type="ChEBI" id="CHEBI:57856"/>
        <dbReference type="ChEBI" id="CHEBI:59789"/>
        <dbReference type="ChEBI" id="CHEBI:82795"/>
        <dbReference type="EC" id="2.1.1.80"/>
    </reaction>
</comment>
<dbReference type="GO" id="GO:0008168">
    <property type="term" value="F:methyltransferase activity"/>
    <property type="evidence" value="ECO:0007669"/>
    <property type="project" value="UniProtKB-KW"/>
</dbReference>
<dbReference type="PANTHER" id="PTHR24422:SF26">
    <property type="entry name" value="CHEMOTAXIS PROTEIN METHYLTRANSFERASE"/>
    <property type="match status" value="1"/>
</dbReference>
<dbReference type="InterPro" id="IPR029063">
    <property type="entry name" value="SAM-dependent_MTases_sf"/>
</dbReference>
<gene>
    <name evidence="7" type="primary">cheR2</name>
    <name evidence="7" type="ORF">GCM10011363_33670</name>
</gene>
<reference evidence="8" key="1">
    <citation type="journal article" date="2019" name="Int. J. Syst. Evol. Microbiol.">
        <title>The Global Catalogue of Microorganisms (GCM) 10K type strain sequencing project: providing services to taxonomists for standard genome sequencing and annotation.</title>
        <authorList>
            <consortium name="The Broad Institute Genomics Platform"/>
            <consortium name="The Broad Institute Genome Sequencing Center for Infectious Disease"/>
            <person name="Wu L."/>
            <person name="Ma J."/>
        </authorList>
    </citation>
    <scope>NUCLEOTIDE SEQUENCE [LARGE SCALE GENOMIC DNA]</scope>
    <source>
        <strain evidence="8">CGMCC 1.12478</strain>
    </source>
</reference>
<feature type="domain" description="CheR-type methyltransferase" evidence="6">
    <location>
        <begin position="1"/>
        <end position="279"/>
    </location>
</feature>
<dbReference type="InterPro" id="IPR026024">
    <property type="entry name" value="Chemotaxis_MeTrfase_CheR"/>
</dbReference>
<keyword evidence="3 5" id="KW-0808">Transferase</keyword>
<dbReference type="Proteomes" id="UP000645462">
    <property type="component" value="Unassembled WGS sequence"/>
</dbReference>
<evidence type="ECO:0000256" key="3">
    <source>
        <dbReference type="ARBA" id="ARBA00022679"/>
    </source>
</evidence>
<protein>
    <recommendedName>
        <fullName evidence="5">Chemotaxis protein methyltransferase</fullName>
        <ecNumber evidence="5">2.1.1.80</ecNumber>
    </recommendedName>
</protein>
<dbReference type="InterPro" id="IPR022642">
    <property type="entry name" value="CheR_C"/>
</dbReference>
<dbReference type="PIRSF" id="PIRSF000410">
    <property type="entry name" value="CheR"/>
    <property type="match status" value="1"/>
</dbReference>
<evidence type="ECO:0000256" key="2">
    <source>
        <dbReference type="ARBA" id="ARBA00022603"/>
    </source>
</evidence>
<dbReference type="SUPFAM" id="SSF47757">
    <property type="entry name" value="Chemotaxis receptor methyltransferase CheR, N-terminal domain"/>
    <property type="match status" value="1"/>
</dbReference>
<evidence type="ECO:0000259" key="6">
    <source>
        <dbReference type="PROSITE" id="PS50123"/>
    </source>
</evidence>
<evidence type="ECO:0000313" key="7">
    <source>
        <dbReference type="EMBL" id="GGC14400.1"/>
    </source>
</evidence>
<dbReference type="SUPFAM" id="SSF53335">
    <property type="entry name" value="S-adenosyl-L-methionine-dependent methyltransferases"/>
    <property type="match status" value="1"/>
</dbReference>
<dbReference type="SMART" id="SM00138">
    <property type="entry name" value="MeTrc"/>
    <property type="match status" value="1"/>
</dbReference>
<evidence type="ECO:0000256" key="1">
    <source>
        <dbReference type="ARBA" id="ARBA00001541"/>
    </source>
</evidence>
<evidence type="ECO:0000256" key="5">
    <source>
        <dbReference type="PIRNR" id="PIRNR000410"/>
    </source>
</evidence>
<sequence>MNPTANTKAQQGFDSFTRMVHDTIGICIPQTKRNMIEARLGSRVQALGLRDIQDYFRHLFVEGGLRSEMVHIEETVTTNKTDFFREKDHFQYLRDTILGGRTQQNGTAMFRAWSAASSTGAEPYSMAMLFAEHALVSPDFNWRVLGTDISGRVLEHARRGIYSGTVIDPVPDALRARYLFEGQKEWQGKWRIAPLLRNRVHFKKLNLMNDEYEVDANLDVIFLRNVLIYFDPEDQLAVLRKVARHVAPGGHLFVGNSESMIVRMSHFRQVAPAIYRKEP</sequence>
<dbReference type="CDD" id="cd02440">
    <property type="entry name" value="AdoMet_MTases"/>
    <property type="match status" value="1"/>
</dbReference>
<dbReference type="Pfam" id="PF01739">
    <property type="entry name" value="CheR"/>
    <property type="match status" value="1"/>
</dbReference>
<name>A0ABQ1KZH8_9RHOB</name>
<comment type="caution">
    <text evidence="7">The sequence shown here is derived from an EMBL/GenBank/DDBJ whole genome shotgun (WGS) entry which is preliminary data.</text>
</comment>
<proteinExistence type="predicted"/>
<dbReference type="EC" id="2.1.1.80" evidence="5"/>
<evidence type="ECO:0000313" key="8">
    <source>
        <dbReference type="Proteomes" id="UP000645462"/>
    </source>
</evidence>
<dbReference type="Pfam" id="PF03705">
    <property type="entry name" value="CheR_N"/>
    <property type="match status" value="1"/>
</dbReference>
<dbReference type="PRINTS" id="PR00996">
    <property type="entry name" value="CHERMTFRASE"/>
</dbReference>
<dbReference type="InterPro" id="IPR036804">
    <property type="entry name" value="CheR_N_sf"/>
</dbReference>
<organism evidence="7 8">
    <name type="scientific">Marivita lacus</name>
    <dbReference type="NCBI Taxonomy" id="1323742"/>
    <lineage>
        <taxon>Bacteria</taxon>
        <taxon>Pseudomonadati</taxon>
        <taxon>Pseudomonadota</taxon>
        <taxon>Alphaproteobacteria</taxon>
        <taxon>Rhodobacterales</taxon>
        <taxon>Roseobacteraceae</taxon>
        <taxon>Marivita</taxon>
    </lineage>
</organism>
<dbReference type="Gene3D" id="3.40.50.150">
    <property type="entry name" value="Vaccinia Virus protein VP39"/>
    <property type="match status" value="1"/>
</dbReference>
<dbReference type="PROSITE" id="PS50123">
    <property type="entry name" value="CHER"/>
    <property type="match status" value="1"/>
</dbReference>
<dbReference type="GO" id="GO:0032259">
    <property type="term" value="P:methylation"/>
    <property type="evidence" value="ECO:0007669"/>
    <property type="project" value="UniProtKB-KW"/>
</dbReference>
<keyword evidence="8" id="KW-1185">Reference proteome</keyword>